<dbReference type="GO" id="GO:0097363">
    <property type="term" value="F:protein O-acetylglucosaminyltransferase activity"/>
    <property type="evidence" value="ECO:0007669"/>
    <property type="project" value="UniProtKB-EC"/>
</dbReference>
<protein>
    <recommendedName>
        <fullName evidence="3">protein O-GlcNAc transferase</fullName>
        <ecNumber evidence="3">2.4.1.255</ecNumber>
    </recommendedName>
</protein>
<accession>A0A6F8SYY4</accession>
<keyword evidence="5" id="KW-0808">Transferase</keyword>
<dbReference type="RefSeq" id="WP_172416546.1">
    <property type="nucleotide sequence ID" value="NZ_AP022821.1"/>
</dbReference>
<evidence type="ECO:0000256" key="1">
    <source>
        <dbReference type="ARBA" id="ARBA00004922"/>
    </source>
</evidence>
<dbReference type="Gene3D" id="3.40.50.11380">
    <property type="match status" value="1"/>
</dbReference>
<sequence length="1527" mass="171806">MARPKAKKLAKKSKKSLTHTNDFLSCNTAFQKAYNVGDFDQALKYADWMVSQFPKEIQGWVAKADGHARLKQFSHAIDCLLSAKKNAAKFSIVEELRLAQYQVLGGQAAEALPSLIKLSEENIDNADIYMWLSQAYHVIGKNDLAIDASDKSLAINDKNIDTLLWRSRILDNLRRHTDAKNTLLKIKKISPKTKSVSNHLGSLALREGDYDQAERHFDDELRLQDNGIVFSSKIVAKHYNPKYDASELKSIHEEWASRYQLDRMELININNKSTKKIRVGMLSGGFRLHPVGQMMVSMLKELPDNEIELFFYSTNQVNDFLTVEIKKYAASWKIVESMPHRQLSDLIAKDKVDILIDMNGGGDGSRYQAVSRKPAPIIVKWVGMLINTTGIKAVDYLLSDHFETPEGYDTLYTEKLIRLPDDYICYSIPKYIPKGNALPALSNQHITFGCLNNPAKLSVDLIKEWSQLLLEIPDSKLLLRGVQFEGVEFCQKIIENFKRFGIQKTRLILEGPAQHKEFIETYHRIDIALDTWPYSGGLTTCEALAMGVPVVTHVGPTFAGRHSATHLANAGLPELVTDNWDDFRKRAKELAADLPSLAVIRAALRTILIESPVCDGERFAQHFTKAMRGIWQRYCEGKAPEALTFNKEGDAWFADEAQPIELVEVEAEPEPQEAEFEWNLESPITVIDNGALFARHPKFTEWMQTGNFAVITFDPGSLLTKQADELKQLGEWHHYPHATLGDGKDATLYATLDPELTGTLQPVEEQQTGEQDDPLRVLSTLPISTVALNAIEGLSGVDLLVLDSLNDAMAILENGHTYLANTLLLQVKLAFQPTHQRQPNLAEVQHRMARHGFRFYRFNNEQHRSYLPESVPAEKRQATELTIADAIFLPSHERMASLANHQKTKLAFLLHTIYGIKDMAYELLFQVDEEQAQRYWAWEGVVEKKCLVSSLSKEASKENNSYGFVLEKYKESIDYLDVKDALNYSYSNPTGVAVVMPCIDKEQGLRTAATLIDRAGMPVKVIVAFDSLQQGFIKTLNLVSKKCKVKYVIYLAQDAFPGRGWLASAYNALEKSGRGLLAFNDGKWSGRIASFGMVRKSWAYSLYNESILCAEYNSHCADDELTIIARCNNELYYDPEIVLIEVDYNKGMVGGGNAQDRSKLYSRAENFFEGKVKERTFSKIAPEYNLKRVKSSIVKRGLASDVVKELVSIVMPAYKSRWFEEALKSALSQEKVVFEIIICDDSSDDKIKNIVDKYSLLADGVIRYYKNESPLGEVLNLVKCIEKARGDFIKPLYDDDVLNPYASFELLRALNCSVDVALASSRRQVIDENSDLISESPIAYAFPFSTDVYIDGKSLVSIFAHGLVNFIGEPSCVMFKRELAKSFGDKFYSLAGHPIAGRGDLAAWMNLLRVGDLVMLNKPLSFFRVSDQQTSQASRINGNTSGIAAFKKMIRQLGWYDGKDYIKAAPLKERSNLIKVDLFSFWRTGLPINFGGNVAESNLHTSSMAKLRRELQSAISSGESLKILKST</sequence>
<evidence type="ECO:0000256" key="6">
    <source>
        <dbReference type="ARBA" id="ARBA00022737"/>
    </source>
</evidence>
<organism evidence="11 12">
    <name type="scientific">Vreelandella aquamarina</name>
    <dbReference type="NCBI Taxonomy" id="77097"/>
    <lineage>
        <taxon>Bacteria</taxon>
        <taxon>Pseudomonadati</taxon>
        <taxon>Pseudomonadota</taxon>
        <taxon>Gammaproteobacteria</taxon>
        <taxon>Oceanospirillales</taxon>
        <taxon>Halomonadaceae</taxon>
        <taxon>Vreelandella</taxon>
    </lineage>
</organism>
<dbReference type="InterPro" id="IPR029489">
    <property type="entry name" value="OGT/SEC/SPY_C"/>
</dbReference>
<reference evidence="11 12" key="1">
    <citation type="submission" date="2020-02" db="EMBL/GenBank/DDBJ databases">
        <title>Complete Genome Sequence of Halomonas meridiana strain BAA-801, Isolated from Deep Sea Thermal Vent.</title>
        <authorList>
            <person name="Takahashi Y."/>
            <person name="Takahashi H."/>
            <person name="Galipon J."/>
            <person name="Arakawa K."/>
        </authorList>
    </citation>
    <scope>NUCLEOTIDE SEQUENCE [LARGE SCALE GENOMIC DNA]</scope>
    <source>
        <strain evidence="11 12">Slthf1</strain>
    </source>
</reference>
<dbReference type="EMBL" id="AP022821">
    <property type="protein sequence ID" value="BCA93127.1"/>
    <property type="molecule type" value="Genomic_DNA"/>
</dbReference>
<evidence type="ECO:0000256" key="3">
    <source>
        <dbReference type="ARBA" id="ARBA00011970"/>
    </source>
</evidence>
<dbReference type="Proteomes" id="UP000503197">
    <property type="component" value="Chromosome"/>
</dbReference>
<evidence type="ECO:0000256" key="4">
    <source>
        <dbReference type="ARBA" id="ARBA00022676"/>
    </source>
</evidence>
<dbReference type="Pfam" id="PF13844">
    <property type="entry name" value="Glyco_transf_41"/>
    <property type="match status" value="2"/>
</dbReference>
<dbReference type="EC" id="2.4.1.255" evidence="3"/>
<feature type="domain" description="O-GlcNAc transferase C-terminal" evidence="10">
    <location>
        <begin position="271"/>
        <end position="424"/>
    </location>
</feature>
<dbReference type="InterPro" id="IPR029044">
    <property type="entry name" value="Nucleotide-diphossugar_trans"/>
</dbReference>
<evidence type="ECO:0000313" key="11">
    <source>
        <dbReference type="EMBL" id="BCA93127.1"/>
    </source>
</evidence>
<dbReference type="Pfam" id="PF00535">
    <property type="entry name" value="Glycos_transf_2"/>
    <property type="match status" value="1"/>
</dbReference>
<feature type="domain" description="O-GlcNAc transferase C-terminal" evidence="10">
    <location>
        <begin position="441"/>
        <end position="621"/>
    </location>
</feature>
<dbReference type="Gene3D" id="1.25.40.10">
    <property type="entry name" value="Tetratricopeptide repeat domain"/>
    <property type="match status" value="1"/>
</dbReference>
<dbReference type="InterPro" id="IPR001173">
    <property type="entry name" value="Glyco_trans_2-like"/>
</dbReference>
<evidence type="ECO:0000256" key="2">
    <source>
        <dbReference type="ARBA" id="ARBA00005386"/>
    </source>
</evidence>
<dbReference type="SUPFAM" id="SSF53448">
    <property type="entry name" value="Nucleotide-diphospho-sugar transferases"/>
    <property type="match status" value="2"/>
</dbReference>
<dbReference type="Gene3D" id="3.90.550.10">
    <property type="entry name" value="Spore Coat Polysaccharide Biosynthesis Protein SpsA, Chain A"/>
    <property type="match status" value="1"/>
</dbReference>
<name>A0A6F8SYY4_9GAMM</name>
<comment type="pathway">
    <text evidence="1">Protein modification; protein glycosylation.</text>
</comment>
<keyword evidence="7 8" id="KW-0802">TPR repeat</keyword>
<dbReference type="PANTHER" id="PTHR44835:SF1">
    <property type="entry name" value="PROTEIN O-GLCNAC TRANSFERASE"/>
    <property type="match status" value="1"/>
</dbReference>
<evidence type="ECO:0000256" key="5">
    <source>
        <dbReference type="ARBA" id="ARBA00022679"/>
    </source>
</evidence>
<evidence type="ECO:0000256" key="8">
    <source>
        <dbReference type="PROSITE-ProRule" id="PRU00339"/>
    </source>
</evidence>
<dbReference type="Gene3D" id="3.40.50.2000">
    <property type="entry name" value="Glycogen Phosphorylase B"/>
    <property type="match status" value="1"/>
</dbReference>
<evidence type="ECO:0000259" key="10">
    <source>
        <dbReference type="Pfam" id="PF13844"/>
    </source>
</evidence>
<evidence type="ECO:0000259" key="9">
    <source>
        <dbReference type="Pfam" id="PF00535"/>
    </source>
</evidence>
<feature type="repeat" description="TPR" evidence="8">
    <location>
        <begin position="194"/>
        <end position="227"/>
    </location>
</feature>
<dbReference type="PROSITE" id="PS50005">
    <property type="entry name" value="TPR"/>
    <property type="match status" value="1"/>
</dbReference>
<proteinExistence type="inferred from homology"/>
<dbReference type="InterPro" id="IPR011990">
    <property type="entry name" value="TPR-like_helical_dom_sf"/>
</dbReference>
<evidence type="ECO:0000256" key="7">
    <source>
        <dbReference type="ARBA" id="ARBA00022803"/>
    </source>
</evidence>
<evidence type="ECO:0000313" key="12">
    <source>
        <dbReference type="Proteomes" id="UP000503197"/>
    </source>
</evidence>
<feature type="domain" description="Glycosyltransferase 2-like" evidence="9">
    <location>
        <begin position="1208"/>
        <end position="1330"/>
    </location>
</feature>
<keyword evidence="4" id="KW-0328">Glycosyltransferase</keyword>
<comment type="similarity">
    <text evidence="2">Belongs to the glycosyltransferase 41 family. O-GlcNAc transferase subfamily.</text>
</comment>
<dbReference type="InterPro" id="IPR051939">
    <property type="entry name" value="Glycosyltr_41/O-GlcNAc_trsf"/>
</dbReference>
<dbReference type="PANTHER" id="PTHR44835">
    <property type="entry name" value="UDP-N-ACETYLGLUCOSAMINE--PEPTIDE N-ACETYLGLUCOSAMINYLTRANSFERASE SPINDLY-RELATED"/>
    <property type="match status" value="1"/>
</dbReference>
<dbReference type="SUPFAM" id="SSF53756">
    <property type="entry name" value="UDP-Glycosyltransferase/glycogen phosphorylase"/>
    <property type="match status" value="1"/>
</dbReference>
<gene>
    <name evidence="11" type="ORF">HMSLTHF_29020</name>
</gene>
<keyword evidence="6" id="KW-0677">Repeat</keyword>
<dbReference type="InterPro" id="IPR019734">
    <property type="entry name" value="TPR_rpt"/>
</dbReference>
<dbReference type="SUPFAM" id="SSF48452">
    <property type="entry name" value="TPR-like"/>
    <property type="match status" value="1"/>
</dbReference>